<dbReference type="PANTHER" id="PTHR30349:SF64">
    <property type="entry name" value="PROPHAGE INTEGRASE INTD-RELATED"/>
    <property type="match status" value="1"/>
</dbReference>
<dbReference type="Gene3D" id="1.10.150.130">
    <property type="match status" value="1"/>
</dbReference>
<dbReference type="Proteomes" id="UP000095517">
    <property type="component" value="Unassembled WGS sequence"/>
</dbReference>
<dbReference type="InterPro" id="IPR013762">
    <property type="entry name" value="Integrase-like_cat_sf"/>
</dbReference>
<feature type="domain" description="Core-binding (CB)" evidence="7">
    <location>
        <begin position="112"/>
        <end position="205"/>
    </location>
</feature>
<dbReference type="Gene3D" id="1.10.443.10">
    <property type="entry name" value="Intergrase catalytic core"/>
    <property type="match status" value="1"/>
</dbReference>
<organism evidence="8 9">
    <name type="scientific">Bacteroides finegoldii</name>
    <dbReference type="NCBI Taxonomy" id="338188"/>
    <lineage>
        <taxon>Bacteria</taxon>
        <taxon>Pseudomonadati</taxon>
        <taxon>Bacteroidota</taxon>
        <taxon>Bacteroidia</taxon>
        <taxon>Bacteroidales</taxon>
        <taxon>Bacteroidaceae</taxon>
        <taxon>Bacteroides</taxon>
    </lineage>
</organism>
<evidence type="ECO:0000259" key="6">
    <source>
        <dbReference type="PROSITE" id="PS51898"/>
    </source>
</evidence>
<evidence type="ECO:0000256" key="4">
    <source>
        <dbReference type="ARBA" id="ARBA00023172"/>
    </source>
</evidence>
<keyword evidence="4" id="KW-0233">DNA recombination</keyword>
<evidence type="ECO:0000259" key="7">
    <source>
        <dbReference type="PROSITE" id="PS51900"/>
    </source>
</evidence>
<dbReference type="AlphaFoldDB" id="A0A174JDS4"/>
<sequence length="424" mass="50361">MNIKRNCIFLLDKEKDKSDAKLRYRIRWNDNIVAFNVGHRIDIDKWISDAQRCKNNTTHGVKKTHSSIINRDIQKYQDICDTVFFYFEQQNISPNPEEFKNEFNQRLGKKVKPERTIFEYHIEFMIEQGHESQWSESTYKEHRTIQRRLKDFAPKLEFEDLTQKGLSKFVDYLQTIQVNSKKKGLKNSSIRKNLDNLKWFLRWATNKGYNKEMAFTTFQPKLKEVKNTIVYLTWEELMTVYNFKVPITCSHLEKVKDVFCFCCFTSLRYSDVANLKRTNVFEDHIQVTTIKTYEALRIELNDYSKAILEKYKDETYEDNLALPVISNQKMNDSLKELGELCGIDEPVSITYYKGGERYDETYKKYELLTTHCGRRTFISNAIMLGIAPEIVMKWTGHEDYRTMKPYIAIADKAKKEAMDLFNKK</sequence>
<dbReference type="EMBL" id="CYZH01000022">
    <property type="protein sequence ID" value="CUO96771.1"/>
    <property type="molecule type" value="Genomic_DNA"/>
</dbReference>
<dbReference type="InterPro" id="IPR010998">
    <property type="entry name" value="Integrase_recombinase_N"/>
</dbReference>
<keyword evidence="2" id="KW-0229">DNA integration</keyword>
<dbReference type="STRING" id="338188.ERS852397_03207"/>
<feature type="domain" description="Tyr recombinase" evidence="6">
    <location>
        <begin position="227"/>
        <end position="419"/>
    </location>
</feature>
<dbReference type="GO" id="GO:0015074">
    <property type="term" value="P:DNA integration"/>
    <property type="evidence" value="ECO:0007669"/>
    <property type="project" value="UniProtKB-KW"/>
</dbReference>
<evidence type="ECO:0000256" key="3">
    <source>
        <dbReference type="ARBA" id="ARBA00023125"/>
    </source>
</evidence>
<evidence type="ECO:0000256" key="5">
    <source>
        <dbReference type="PROSITE-ProRule" id="PRU01248"/>
    </source>
</evidence>
<gene>
    <name evidence="8" type="ORF">ERS852397_03207</name>
</gene>
<evidence type="ECO:0000256" key="1">
    <source>
        <dbReference type="ARBA" id="ARBA00008857"/>
    </source>
</evidence>
<dbReference type="InterPro" id="IPR002104">
    <property type="entry name" value="Integrase_catalytic"/>
</dbReference>
<dbReference type="GO" id="GO:0003677">
    <property type="term" value="F:DNA binding"/>
    <property type="evidence" value="ECO:0007669"/>
    <property type="project" value="UniProtKB-UniRule"/>
</dbReference>
<reference evidence="8 9" key="1">
    <citation type="submission" date="2015-09" db="EMBL/GenBank/DDBJ databases">
        <authorList>
            <consortium name="Pathogen Informatics"/>
        </authorList>
    </citation>
    <scope>NUCLEOTIDE SEQUENCE [LARGE SCALE GENOMIC DNA]</scope>
    <source>
        <strain evidence="8 9">2789STDY5608840</strain>
    </source>
</reference>
<dbReference type="SUPFAM" id="SSF56349">
    <property type="entry name" value="DNA breaking-rejoining enzymes"/>
    <property type="match status" value="1"/>
</dbReference>
<dbReference type="PROSITE" id="PS51900">
    <property type="entry name" value="CB"/>
    <property type="match status" value="1"/>
</dbReference>
<dbReference type="CDD" id="cd01185">
    <property type="entry name" value="INTN1_C_like"/>
    <property type="match status" value="1"/>
</dbReference>
<keyword evidence="3 5" id="KW-0238">DNA-binding</keyword>
<name>A0A174JDS4_9BACE</name>
<protein>
    <submittedName>
        <fullName evidence="8">Tyrosine type site-specific recombinase</fullName>
    </submittedName>
</protein>
<dbReference type="InterPro" id="IPR050090">
    <property type="entry name" value="Tyrosine_recombinase_XerCD"/>
</dbReference>
<dbReference type="PANTHER" id="PTHR30349">
    <property type="entry name" value="PHAGE INTEGRASE-RELATED"/>
    <property type="match status" value="1"/>
</dbReference>
<dbReference type="InterPro" id="IPR044068">
    <property type="entry name" value="CB"/>
</dbReference>
<dbReference type="InterPro" id="IPR025269">
    <property type="entry name" value="SAM-like_dom"/>
</dbReference>
<evidence type="ECO:0000313" key="9">
    <source>
        <dbReference type="Proteomes" id="UP000095517"/>
    </source>
</evidence>
<accession>A0A174JDS4</accession>
<dbReference type="RefSeq" id="WP_055279628.1">
    <property type="nucleotide sequence ID" value="NZ_CABIXA010000022.1"/>
</dbReference>
<dbReference type="GO" id="GO:0006310">
    <property type="term" value="P:DNA recombination"/>
    <property type="evidence" value="ECO:0007669"/>
    <property type="project" value="UniProtKB-KW"/>
</dbReference>
<dbReference type="Pfam" id="PF13102">
    <property type="entry name" value="Phage_int_SAM_5"/>
    <property type="match status" value="1"/>
</dbReference>
<dbReference type="PROSITE" id="PS51898">
    <property type="entry name" value="TYR_RECOMBINASE"/>
    <property type="match status" value="1"/>
</dbReference>
<proteinExistence type="inferred from homology"/>
<evidence type="ECO:0000256" key="2">
    <source>
        <dbReference type="ARBA" id="ARBA00022908"/>
    </source>
</evidence>
<dbReference type="InterPro" id="IPR011010">
    <property type="entry name" value="DNA_brk_join_enz"/>
</dbReference>
<comment type="similarity">
    <text evidence="1">Belongs to the 'phage' integrase family.</text>
</comment>
<evidence type="ECO:0000313" key="8">
    <source>
        <dbReference type="EMBL" id="CUO96771.1"/>
    </source>
</evidence>